<name>A0A6M8HVG2_9PROT</name>
<evidence type="ECO:0000256" key="1">
    <source>
        <dbReference type="SAM" id="MobiDB-lite"/>
    </source>
</evidence>
<evidence type="ECO:0000313" key="2">
    <source>
        <dbReference type="EMBL" id="QKE92589.1"/>
    </source>
</evidence>
<feature type="compositionally biased region" description="Polar residues" evidence="1">
    <location>
        <begin position="96"/>
        <end position="108"/>
    </location>
</feature>
<proteinExistence type="predicted"/>
<dbReference type="KEGG" id="lck:HN018_10815"/>
<dbReference type="Proteomes" id="UP000500767">
    <property type="component" value="Chromosome"/>
</dbReference>
<organism evidence="2 3">
    <name type="scientific">Lichenicola cladoniae</name>
    <dbReference type="NCBI Taxonomy" id="1484109"/>
    <lineage>
        <taxon>Bacteria</taxon>
        <taxon>Pseudomonadati</taxon>
        <taxon>Pseudomonadota</taxon>
        <taxon>Alphaproteobacteria</taxon>
        <taxon>Acetobacterales</taxon>
        <taxon>Acetobacteraceae</taxon>
        <taxon>Lichenicola</taxon>
    </lineage>
</organism>
<dbReference type="AlphaFoldDB" id="A0A6M8HVG2"/>
<evidence type="ECO:0000313" key="3">
    <source>
        <dbReference type="Proteomes" id="UP000500767"/>
    </source>
</evidence>
<protein>
    <submittedName>
        <fullName evidence="2">Uncharacterized protein</fullName>
    </submittedName>
</protein>
<dbReference type="EMBL" id="CP053708">
    <property type="protein sequence ID" value="QKE92589.1"/>
    <property type="molecule type" value="Genomic_DNA"/>
</dbReference>
<keyword evidence="3" id="KW-1185">Reference proteome</keyword>
<gene>
    <name evidence="2" type="ORF">HN018_10815</name>
</gene>
<sequence>MMVLPAEITCADDRRFALREANPGDMLDLIEAAGSAASSAAWMRYALMICSVSAIDGKPVMMPTTKEAVRELGRRVGNGGMDALSRVHYPDDEPDNTQSGSELDTAKN</sequence>
<accession>A0A6M8HVG2</accession>
<feature type="region of interest" description="Disordered" evidence="1">
    <location>
        <begin position="74"/>
        <end position="108"/>
    </location>
</feature>
<reference evidence="2 3" key="1">
    <citation type="journal article" date="2014" name="World J. Microbiol. Biotechnol.">
        <title>Biodiversity and physiological characteristics of Antarctic and Arctic lichens-associated bacteria.</title>
        <authorList>
            <person name="Lee Y.M."/>
            <person name="Kim E.H."/>
            <person name="Lee H.K."/>
            <person name="Hong S.G."/>
        </authorList>
    </citation>
    <scope>NUCLEOTIDE SEQUENCE [LARGE SCALE GENOMIC DNA]</scope>
    <source>
        <strain evidence="2 3">PAMC 26569</strain>
    </source>
</reference>